<reference evidence="2 3" key="1">
    <citation type="submission" date="2017-04" db="EMBL/GenBank/DDBJ databases">
        <title>Presence of VIM-2 positive Pseudomonas species in chickens and their surrounding environment.</title>
        <authorList>
            <person name="Zhang R."/>
        </authorList>
    </citation>
    <scope>NUCLEOTIDE SEQUENCE [LARGE SCALE GENOMIC DNA]</scope>
    <source>
        <strain evidence="2 3">DZ-C18</strain>
    </source>
</reference>
<dbReference type="Pfam" id="PF06568">
    <property type="entry name" value="YjiS-like"/>
    <property type="match status" value="1"/>
</dbReference>
<comment type="caution">
    <text evidence="2">The sequence shown here is derived from an EMBL/GenBank/DDBJ whole genome shotgun (WGS) entry which is preliminary data.</text>
</comment>
<evidence type="ECO:0000313" key="2">
    <source>
        <dbReference type="EMBL" id="ORL65827.1"/>
    </source>
</evidence>
<dbReference type="OrthoDB" id="6496803at2"/>
<dbReference type="Proteomes" id="UP000193675">
    <property type="component" value="Unassembled WGS sequence"/>
</dbReference>
<dbReference type="InterPro" id="IPR009506">
    <property type="entry name" value="YjiS-like"/>
</dbReference>
<sequence>MDGMSDVRLQLLAKELDAGQRDKVYGAPAGLGRWGLMVHRWRTRRHLLQLDDAQLWDIGLSRAQAREEGRKPFWKR</sequence>
<dbReference type="RefSeq" id="WP_084855353.1">
    <property type="nucleotide sequence ID" value="NZ_JAOTEI010000024.1"/>
</dbReference>
<organism evidence="2 3">
    <name type="scientific">Pseudomonas putida</name>
    <name type="common">Arthrobacter siderocapsulatus</name>
    <dbReference type="NCBI Taxonomy" id="303"/>
    <lineage>
        <taxon>Bacteria</taxon>
        <taxon>Pseudomonadati</taxon>
        <taxon>Pseudomonadota</taxon>
        <taxon>Gammaproteobacteria</taxon>
        <taxon>Pseudomonadales</taxon>
        <taxon>Pseudomonadaceae</taxon>
        <taxon>Pseudomonas</taxon>
    </lineage>
</organism>
<gene>
    <name evidence="2" type="ORF">B7H17_08030</name>
</gene>
<dbReference type="AlphaFoldDB" id="A0A1X1A203"/>
<evidence type="ECO:0000313" key="3">
    <source>
        <dbReference type="Proteomes" id="UP000193675"/>
    </source>
</evidence>
<feature type="domain" description="YjiS-like" evidence="1">
    <location>
        <begin position="33"/>
        <end position="66"/>
    </location>
</feature>
<protein>
    <recommendedName>
        <fullName evidence="1">YjiS-like domain-containing protein</fullName>
    </recommendedName>
</protein>
<evidence type="ECO:0000259" key="1">
    <source>
        <dbReference type="Pfam" id="PF06568"/>
    </source>
</evidence>
<name>A0A1X1A203_PSEPU</name>
<dbReference type="EMBL" id="NBWC01000009">
    <property type="protein sequence ID" value="ORL65827.1"/>
    <property type="molecule type" value="Genomic_DNA"/>
</dbReference>
<accession>A0A1X1A203</accession>
<proteinExistence type="predicted"/>